<feature type="transmembrane region" description="Helical" evidence="6">
    <location>
        <begin position="164"/>
        <end position="185"/>
    </location>
</feature>
<feature type="transmembrane region" description="Helical" evidence="6">
    <location>
        <begin position="138"/>
        <end position="158"/>
    </location>
</feature>
<dbReference type="Pfam" id="PF03006">
    <property type="entry name" value="HlyIII"/>
    <property type="match status" value="1"/>
</dbReference>
<evidence type="ECO:0000256" key="3">
    <source>
        <dbReference type="ARBA" id="ARBA00022989"/>
    </source>
</evidence>
<dbReference type="InterPro" id="IPR004254">
    <property type="entry name" value="AdipoR/HlyIII-related"/>
</dbReference>
<feature type="binding site" evidence="5">
    <location>
        <position position="71"/>
    </location>
    <ligand>
        <name>Zn(2+)</name>
        <dbReference type="ChEBI" id="CHEBI:29105"/>
    </ligand>
</feature>
<feature type="transmembrane region" description="Helical" evidence="6">
    <location>
        <begin position="197"/>
        <end position="218"/>
    </location>
</feature>
<reference evidence="7" key="1">
    <citation type="submission" date="2020-12" db="EMBL/GenBank/DDBJ databases">
        <title>Bacterial taxonomy.</title>
        <authorList>
            <person name="Pan X."/>
        </authorList>
    </citation>
    <scope>NUCLEOTIDE SEQUENCE</scope>
    <source>
        <strain evidence="7">M0105</strain>
    </source>
</reference>
<evidence type="ECO:0000256" key="2">
    <source>
        <dbReference type="ARBA" id="ARBA00022692"/>
    </source>
</evidence>
<dbReference type="GO" id="GO:0016020">
    <property type="term" value="C:membrane"/>
    <property type="evidence" value="ECO:0007669"/>
    <property type="project" value="UniProtKB-SubCell"/>
</dbReference>
<evidence type="ECO:0000313" key="7">
    <source>
        <dbReference type="EMBL" id="MBK0400995.1"/>
    </source>
</evidence>
<evidence type="ECO:0000256" key="5">
    <source>
        <dbReference type="PIRSR" id="PIRSR604254-1"/>
    </source>
</evidence>
<keyword evidence="2 6" id="KW-0812">Transmembrane</keyword>
<evidence type="ECO:0000313" key="8">
    <source>
        <dbReference type="Proteomes" id="UP000655420"/>
    </source>
</evidence>
<feature type="binding site" evidence="5">
    <location>
        <position position="196"/>
    </location>
    <ligand>
        <name>Zn(2+)</name>
        <dbReference type="ChEBI" id="CHEBI:29105"/>
    </ligand>
</feature>
<feature type="transmembrane region" description="Helical" evidence="6">
    <location>
        <begin position="112"/>
        <end position="131"/>
    </location>
</feature>
<organism evidence="7 8">
    <name type="scientific">Thermohalobaculum xanthum</name>
    <dbReference type="NCBI Taxonomy" id="2753746"/>
    <lineage>
        <taxon>Bacteria</taxon>
        <taxon>Pseudomonadati</taxon>
        <taxon>Pseudomonadota</taxon>
        <taxon>Alphaproteobacteria</taxon>
        <taxon>Rhodobacterales</taxon>
        <taxon>Paracoccaceae</taxon>
        <taxon>Thermohalobaculum</taxon>
    </lineage>
</organism>
<feature type="transmembrane region" description="Helical" evidence="6">
    <location>
        <begin position="85"/>
        <end position="106"/>
    </location>
</feature>
<dbReference type="PANTHER" id="PTHR20855:SF3">
    <property type="entry name" value="LD03007P"/>
    <property type="match status" value="1"/>
</dbReference>
<keyword evidence="4 6" id="KW-0472">Membrane</keyword>
<keyword evidence="5" id="KW-0479">Metal-binding</keyword>
<evidence type="ECO:0000256" key="6">
    <source>
        <dbReference type="SAM" id="Phobius"/>
    </source>
</evidence>
<keyword evidence="8" id="KW-1185">Reference proteome</keyword>
<dbReference type="PANTHER" id="PTHR20855">
    <property type="entry name" value="ADIPOR/PROGESTIN RECEPTOR-RELATED"/>
    <property type="match status" value="1"/>
</dbReference>
<feature type="transmembrane region" description="Helical" evidence="6">
    <location>
        <begin position="49"/>
        <end position="73"/>
    </location>
</feature>
<proteinExistence type="predicted"/>
<gene>
    <name evidence="7" type="ORF">H0I76_17500</name>
</gene>
<dbReference type="AlphaFoldDB" id="A0A8J7MAV2"/>
<dbReference type="GO" id="GO:0046872">
    <property type="term" value="F:metal ion binding"/>
    <property type="evidence" value="ECO:0007669"/>
    <property type="project" value="UniProtKB-KW"/>
</dbReference>
<comment type="caution">
    <text evidence="7">The sequence shown here is derived from an EMBL/GenBank/DDBJ whole genome shotgun (WGS) entry which is preliminary data.</text>
</comment>
<name>A0A8J7MAV2_9RHOB</name>
<feature type="transmembrane region" description="Helical" evidence="6">
    <location>
        <begin position="20"/>
        <end position="43"/>
    </location>
</feature>
<sequence>MQQNQGLPAYTRAEHIADAVLHVLGVISALVAVPVLITLAAVWHGNLSTVLAAAIYGVSLIAMFAFSAAYHLVHHAGAREILRRFDHAAIYVKIAGTYTPFAVLLARDEAGPILAGIWTAALVGLAIKVTAPRRLETLCLFLYLAMGWAALFIGGPIIDGLSDAGLVLMITGGVLYTLGVVFHLWHSLPFQNAIWHGLVLAASFVFYAAVLVEVRAAAVY</sequence>
<keyword evidence="3 6" id="KW-1133">Transmembrane helix</keyword>
<evidence type="ECO:0000256" key="1">
    <source>
        <dbReference type="ARBA" id="ARBA00004141"/>
    </source>
</evidence>
<protein>
    <submittedName>
        <fullName evidence="7">Hemolysin III family protein</fullName>
    </submittedName>
</protein>
<comment type="subcellular location">
    <subcellularLocation>
        <location evidence="1">Membrane</location>
        <topology evidence="1">Multi-pass membrane protein</topology>
    </subcellularLocation>
</comment>
<accession>A0A8J7MAV2</accession>
<dbReference type="EMBL" id="JAEHHL010000012">
    <property type="protein sequence ID" value="MBK0400995.1"/>
    <property type="molecule type" value="Genomic_DNA"/>
</dbReference>
<evidence type="ECO:0000256" key="4">
    <source>
        <dbReference type="ARBA" id="ARBA00023136"/>
    </source>
</evidence>
<keyword evidence="5" id="KW-0862">Zinc</keyword>
<dbReference type="Proteomes" id="UP000655420">
    <property type="component" value="Unassembled WGS sequence"/>
</dbReference>